<dbReference type="GO" id="GO:0000287">
    <property type="term" value="F:magnesium ion binding"/>
    <property type="evidence" value="ECO:0007669"/>
    <property type="project" value="UniProtKB-ARBA"/>
</dbReference>
<accession>A0A919K0C7</accession>
<dbReference type="Gene3D" id="3.40.50.970">
    <property type="match status" value="1"/>
</dbReference>
<gene>
    <name evidence="2" type="ORF">Ari01nite_40320</name>
</gene>
<evidence type="ECO:0000259" key="1">
    <source>
        <dbReference type="Pfam" id="PF00456"/>
    </source>
</evidence>
<dbReference type="Pfam" id="PF00456">
    <property type="entry name" value="Transketolase_N"/>
    <property type="match status" value="1"/>
</dbReference>
<sequence>MQPIRMTLTANRTDRLEPLLRRLTGDEKHLPSANSTLDVLWVLYDRILRISPESVDAPDRDRFLLSKGHGPAAYYAVLAAKGFIPVEWLDDLGGWDSPLGHHPDRIRIPGVEIGTGSLGHGLGIGVGVALGLRAQGLLGTRTFVLLGDAELDEGSNHEAIAYAAAIRLPLTAIVIDNQSATHGWPGGIPARFPDWVVSVVDGRDRDQIERALARRHHDRPNLVVATVEPKWS</sequence>
<comment type="caution">
    <text evidence="2">The sequence shown here is derived from an EMBL/GenBank/DDBJ whole genome shotgun (WGS) entry which is preliminary data.</text>
</comment>
<proteinExistence type="predicted"/>
<evidence type="ECO:0000313" key="3">
    <source>
        <dbReference type="Proteomes" id="UP000636960"/>
    </source>
</evidence>
<name>A0A919K0C7_9ACTN</name>
<protein>
    <submittedName>
        <fullName evidence="2">Transketolase</fullName>
    </submittedName>
</protein>
<dbReference type="PANTHER" id="PTHR47514">
    <property type="entry name" value="TRANSKETOLASE N-TERMINAL SECTION-RELATED"/>
    <property type="match status" value="1"/>
</dbReference>
<dbReference type="PANTHER" id="PTHR47514:SF2">
    <property type="entry name" value="TRANSKETOLASE"/>
    <property type="match status" value="1"/>
</dbReference>
<dbReference type="EMBL" id="BOMV01000048">
    <property type="protein sequence ID" value="GIE96567.1"/>
    <property type="molecule type" value="Genomic_DNA"/>
</dbReference>
<evidence type="ECO:0000313" key="2">
    <source>
        <dbReference type="EMBL" id="GIE96567.1"/>
    </source>
</evidence>
<dbReference type="InterPro" id="IPR029061">
    <property type="entry name" value="THDP-binding"/>
</dbReference>
<reference evidence="2" key="1">
    <citation type="submission" date="2021-01" db="EMBL/GenBank/DDBJ databases">
        <title>Whole genome shotgun sequence of Actinoplanes rishiriensis NBRC 108556.</title>
        <authorList>
            <person name="Komaki H."/>
            <person name="Tamura T."/>
        </authorList>
    </citation>
    <scope>NUCLEOTIDE SEQUENCE</scope>
    <source>
        <strain evidence="2">NBRC 108556</strain>
    </source>
</reference>
<dbReference type="SUPFAM" id="SSF52518">
    <property type="entry name" value="Thiamin diphosphate-binding fold (THDP-binding)"/>
    <property type="match status" value="1"/>
</dbReference>
<feature type="domain" description="Transketolase N-terminal" evidence="1">
    <location>
        <begin position="35"/>
        <end position="225"/>
    </location>
</feature>
<organism evidence="2 3">
    <name type="scientific">Paractinoplanes rishiriensis</name>
    <dbReference type="NCBI Taxonomy" id="1050105"/>
    <lineage>
        <taxon>Bacteria</taxon>
        <taxon>Bacillati</taxon>
        <taxon>Actinomycetota</taxon>
        <taxon>Actinomycetes</taxon>
        <taxon>Micromonosporales</taxon>
        <taxon>Micromonosporaceae</taxon>
        <taxon>Paractinoplanes</taxon>
    </lineage>
</organism>
<dbReference type="InterPro" id="IPR005474">
    <property type="entry name" value="Transketolase_N"/>
</dbReference>
<keyword evidence="3" id="KW-1185">Reference proteome</keyword>
<dbReference type="AlphaFoldDB" id="A0A919K0C7"/>
<dbReference type="Proteomes" id="UP000636960">
    <property type="component" value="Unassembled WGS sequence"/>
</dbReference>